<sequence length="195" mass="21432">MTETIVAFLQQYGIYAALVSICLNIIATIIGVFPTFFITAANIILFGFWMGAFVSFLGESLGAVTAFLIYRAGFRSSAQKALEGYPRAKALINAQGREAFQLIFLLRLLPFAPAWLSTLGAALGKVSLGLFAAASTLGKIPALLMEAYAVYEVSRFQLPGKIILLLLAVWLAYDVWLRLRRKLRSRPKSSSDQSR</sequence>
<name>A0A1G6D3W2_9BACT</name>
<proteinExistence type="inferred from homology"/>
<comment type="caution">
    <text evidence="6">Lacks conserved residue(s) required for the propagation of feature annotation.</text>
</comment>
<gene>
    <name evidence="8" type="ORF">SAMN05660653_01891</name>
</gene>
<feature type="transmembrane region" description="Helical" evidence="6">
    <location>
        <begin position="158"/>
        <end position="179"/>
    </location>
</feature>
<dbReference type="AlphaFoldDB" id="A0A1G6D3W2"/>
<dbReference type="Proteomes" id="UP000198771">
    <property type="component" value="Unassembled WGS sequence"/>
</dbReference>
<evidence type="ECO:0000256" key="5">
    <source>
        <dbReference type="ARBA" id="ARBA00023136"/>
    </source>
</evidence>
<dbReference type="RefSeq" id="WP_092120566.1">
    <property type="nucleotide sequence ID" value="NZ_FMXO01000010.1"/>
</dbReference>
<protein>
    <recommendedName>
        <fullName evidence="6">TVP38/TMEM64 family membrane protein</fullName>
    </recommendedName>
</protein>
<feature type="domain" description="VTT" evidence="7">
    <location>
        <begin position="33"/>
        <end position="151"/>
    </location>
</feature>
<evidence type="ECO:0000256" key="2">
    <source>
        <dbReference type="ARBA" id="ARBA00022475"/>
    </source>
</evidence>
<keyword evidence="3 6" id="KW-0812">Transmembrane</keyword>
<reference evidence="8 9" key="1">
    <citation type="submission" date="2016-10" db="EMBL/GenBank/DDBJ databases">
        <authorList>
            <person name="de Groot N.N."/>
        </authorList>
    </citation>
    <scope>NUCLEOTIDE SEQUENCE [LARGE SCALE GENOMIC DNA]</scope>
    <source>
        <strain evidence="8 9">ASO4-2</strain>
    </source>
</reference>
<keyword evidence="9" id="KW-1185">Reference proteome</keyword>
<accession>A0A1G6D3W2</accession>
<feature type="transmembrane region" description="Helical" evidence="6">
    <location>
        <begin position="43"/>
        <end position="70"/>
    </location>
</feature>
<keyword evidence="4 6" id="KW-1133">Transmembrane helix</keyword>
<evidence type="ECO:0000313" key="9">
    <source>
        <dbReference type="Proteomes" id="UP000198771"/>
    </source>
</evidence>
<evidence type="ECO:0000256" key="1">
    <source>
        <dbReference type="ARBA" id="ARBA00004651"/>
    </source>
</evidence>
<dbReference type="GO" id="GO:0005886">
    <property type="term" value="C:plasma membrane"/>
    <property type="evidence" value="ECO:0007669"/>
    <property type="project" value="UniProtKB-SubCell"/>
</dbReference>
<dbReference type="InterPro" id="IPR032816">
    <property type="entry name" value="VTT_dom"/>
</dbReference>
<feature type="transmembrane region" description="Helical" evidence="6">
    <location>
        <begin position="12"/>
        <end position="37"/>
    </location>
</feature>
<evidence type="ECO:0000256" key="4">
    <source>
        <dbReference type="ARBA" id="ARBA00022989"/>
    </source>
</evidence>
<evidence type="ECO:0000259" key="7">
    <source>
        <dbReference type="Pfam" id="PF09335"/>
    </source>
</evidence>
<evidence type="ECO:0000256" key="3">
    <source>
        <dbReference type="ARBA" id="ARBA00022692"/>
    </source>
</evidence>
<evidence type="ECO:0000256" key="6">
    <source>
        <dbReference type="RuleBase" id="RU366058"/>
    </source>
</evidence>
<dbReference type="PANTHER" id="PTHR12677">
    <property type="entry name" value="GOLGI APPARATUS MEMBRANE PROTEIN TVP38-RELATED"/>
    <property type="match status" value="1"/>
</dbReference>
<dbReference type="EMBL" id="FMXO01000010">
    <property type="protein sequence ID" value="SDB39759.1"/>
    <property type="molecule type" value="Genomic_DNA"/>
</dbReference>
<dbReference type="OrthoDB" id="5471155at2"/>
<dbReference type="PANTHER" id="PTHR12677:SF55">
    <property type="entry name" value="UNDECAPRENYL PHOSPHATE TRANSPORTER SAOUHSC_00901-RELATED"/>
    <property type="match status" value="1"/>
</dbReference>
<keyword evidence="2 6" id="KW-1003">Cell membrane</keyword>
<organism evidence="8 9">
    <name type="scientific">Desulfonatronum thiosulfatophilum</name>
    <dbReference type="NCBI Taxonomy" id="617002"/>
    <lineage>
        <taxon>Bacteria</taxon>
        <taxon>Pseudomonadati</taxon>
        <taxon>Thermodesulfobacteriota</taxon>
        <taxon>Desulfovibrionia</taxon>
        <taxon>Desulfovibrionales</taxon>
        <taxon>Desulfonatronaceae</taxon>
        <taxon>Desulfonatronum</taxon>
    </lineage>
</organism>
<comment type="subcellular location">
    <subcellularLocation>
        <location evidence="1 6">Cell membrane</location>
        <topology evidence="1 6">Multi-pass membrane protein</topology>
    </subcellularLocation>
</comment>
<evidence type="ECO:0000313" key="8">
    <source>
        <dbReference type="EMBL" id="SDB39759.1"/>
    </source>
</evidence>
<comment type="similarity">
    <text evidence="6">Belongs to the TVP38/TMEM64 family.</text>
</comment>
<dbReference type="Pfam" id="PF09335">
    <property type="entry name" value="VTT_dom"/>
    <property type="match status" value="1"/>
</dbReference>
<dbReference type="InterPro" id="IPR015414">
    <property type="entry name" value="TMEM64"/>
</dbReference>
<dbReference type="STRING" id="617002.SAMN05660653_01891"/>
<keyword evidence="5 6" id="KW-0472">Membrane</keyword>